<dbReference type="Pfam" id="PF00641">
    <property type="entry name" value="Zn_ribbon_RanBP"/>
    <property type="match status" value="2"/>
</dbReference>
<evidence type="ECO:0000256" key="12">
    <source>
        <dbReference type="ARBA" id="ARBA00023132"/>
    </source>
</evidence>
<dbReference type="Proteomes" id="UP000001593">
    <property type="component" value="Unassembled WGS sequence"/>
</dbReference>
<evidence type="ECO:0000256" key="18">
    <source>
        <dbReference type="ARBA" id="ARBA00079437"/>
    </source>
</evidence>
<evidence type="ECO:0000313" key="21">
    <source>
        <dbReference type="EMBL" id="EDO37941.1"/>
    </source>
</evidence>
<dbReference type="InterPro" id="IPR036443">
    <property type="entry name" value="Znf_RanBP2_sf"/>
</dbReference>
<dbReference type="GO" id="GO:0031965">
    <property type="term" value="C:nuclear membrane"/>
    <property type="evidence" value="ECO:0007669"/>
    <property type="project" value="UniProtKB-SubCell"/>
</dbReference>
<name>A7SEF2_NEMVE</name>
<keyword evidence="22" id="KW-1185">Reference proteome</keyword>
<keyword evidence="9" id="KW-0653">Protein transport</keyword>
<gene>
    <name evidence="21" type="ORF">NEMVEDRAFT_v1g115118</name>
</gene>
<evidence type="ECO:0000256" key="1">
    <source>
        <dbReference type="ARBA" id="ARBA00001947"/>
    </source>
</evidence>
<keyword evidence="13" id="KW-0472">Membrane</keyword>
<feature type="domain" description="RanBP2-type" evidence="20">
    <location>
        <begin position="1"/>
        <end position="30"/>
    </location>
</feature>
<evidence type="ECO:0000256" key="2">
    <source>
        <dbReference type="ARBA" id="ARBA00004126"/>
    </source>
</evidence>
<keyword evidence="5" id="KW-0479">Metal-binding</keyword>
<dbReference type="Gene3D" id="4.10.1060.10">
    <property type="entry name" value="Zinc finger, RanBP2-type"/>
    <property type="match status" value="2"/>
</dbReference>
<keyword evidence="7" id="KW-0509">mRNA transport</keyword>
<feature type="domain" description="RanBP2-type" evidence="20">
    <location>
        <begin position="43"/>
        <end position="72"/>
    </location>
</feature>
<feature type="non-terminal residue" evidence="21">
    <location>
        <position position="1"/>
    </location>
</feature>
<evidence type="ECO:0000256" key="9">
    <source>
        <dbReference type="ARBA" id="ARBA00022927"/>
    </source>
</evidence>
<dbReference type="SMART" id="SM00547">
    <property type="entry name" value="ZnF_RBZ"/>
    <property type="match status" value="2"/>
</dbReference>
<dbReference type="PANTHER" id="PTHR23193:SF23">
    <property type="entry name" value="NUCLEAR PORE COMPLEX PROTEIN NUP153"/>
    <property type="match status" value="1"/>
</dbReference>
<dbReference type="GO" id="GO:0051028">
    <property type="term" value="P:mRNA transport"/>
    <property type="evidence" value="ECO:0007669"/>
    <property type="project" value="UniProtKB-KW"/>
</dbReference>
<keyword evidence="11" id="KW-0238">DNA-binding</keyword>
<evidence type="ECO:0000256" key="3">
    <source>
        <dbReference type="ARBA" id="ARBA00004567"/>
    </source>
</evidence>
<dbReference type="PANTHER" id="PTHR23193">
    <property type="entry name" value="NUCLEAR PORE COMPLEX PROTEIN NUP"/>
    <property type="match status" value="1"/>
</dbReference>
<evidence type="ECO:0000256" key="6">
    <source>
        <dbReference type="ARBA" id="ARBA00022771"/>
    </source>
</evidence>
<feature type="non-terminal residue" evidence="21">
    <location>
        <position position="79"/>
    </location>
</feature>
<evidence type="ECO:0000256" key="19">
    <source>
        <dbReference type="PROSITE-ProRule" id="PRU00322"/>
    </source>
</evidence>
<evidence type="ECO:0000256" key="10">
    <source>
        <dbReference type="ARBA" id="ARBA00023010"/>
    </source>
</evidence>
<organism evidence="21 22">
    <name type="scientific">Nematostella vectensis</name>
    <name type="common">Starlet sea anemone</name>
    <dbReference type="NCBI Taxonomy" id="45351"/>
    <lineage>
        <taxon>Eukaryota</taxon>
        <taxon>Metazoa</taxon>
        <taxon>Cnidaria</taxon>
        <taxon>Anthozoa</taxon>
        <taxon>Hexacorallia</taxon>
        <taxon>Actiniaria</taxon>
        <taxon>Edwardsiidae</taxon>
        <taxon>Nematostella</taxon>
    </lineage>
</organism>
<keyword evidence="8" id="KW-0862">Zinc</keyword>
<dbReference type="PROSITE" id="PS01358">
    <property type="entry name" value="ZF_RANBP2_1"/>
    <property type="match status" value="2"/>
</dbReference>
<dbReference type="InterPro" id="IPR001876">
    <property type="entry name" value="Znf_RanBP2"/>
</dbReference>
<comment type="similarity">
    <text evidence="15">Belongs to the NUP153 family.</text>
</comment>
<dbReference type="eggNOG" id="KOG0864">
    <property type="taxonomic scope" value="Eukaryota"/>
</dbReference>
<dbReference type="AlphaFoldDB" id="A7SEF2"/>
<evidence type="ECO:0000256" key="5">
    <source>
        <dbReference type="ARBA" id="ARBA00022723"/>
    </source>
</evidence>
<comment type="cofactor">
    <cofactor evidence="1">
        <name>Zn(2+)</name>
        <dbReference type="ChEBI" id="CHEBI:29105"/>
    </cofactor>
</comment>
<evidence type="ECO:0000256" key="16">
    <source>
        <dbReference type="ARBA" id="ARBA00068609"/>
    </source>
</evidence>
<dbReference type="FunFam" id="4.10.1060.10:FF:000003">
    <property type="entry name" value="E3 SUMO-protein ligase RanBP2"/>
    <property type="match status" value="2"/>
</dbReference>
<keyword evidence="14" id="KW-0539">Nucleus</keyword>
<keyword evidence="12" id="KW-0906">Nuclear pore complex</keyword>
<evidence type="ECO:0000259" key="20">
    <source>
        <dbReference type="PROSITE" id="PS50199"/>
    </source>
</evidence>
<dbReference type="OMA" id="PGEWDCE"/>
<keyword evidence="4" id="KW-0813">Transport</keyword>
<keyword evidence="10" id="KW-0811">Translocation</keyword>
<evidence type="ECO:0000256" key="14">
    <source>
        <dbReference type="ARBA" id="ARBA00023242"/>
    </source>
</evidence>
<comment type="subcellular location">
    <subcellularLocation>
        <location evidence="2">Nucleus membrane</location>
    </subcellularLocation>
    <subcellularLocation>
        <location evidence="3">Nucleus</location>
        <location evidence="3">Nuclear pore complex</location>
    </subcellularLocation>
</comment>
<dbReference type="SUPFAM" id="SSF90209">
    <property type="entry name" value="Ran binding protein zinc finger-like"/>
    <property type="match status" value="2"/>
</dbReference>
<reference evidence="21 22" key="1">
    <citation type="journal article" date="2007" name="Science">
        <title>Sea anemone genome reveals ancestral eumetazoan gene repertoire and genomic organization.</title>
        <authorList>
            <person name="Putnam N.H."/>
            <person name="Srivastava M."/>
            <person name="Hellsten U."/>
            <person name="Dirks B."/>
            <person name="Chapman J."/>
            <person name="Salamov A."/>
            <person name="Terry A."/>
            <person name="Shapiro H."/>
            <person name="Lindquist E."/>
            <person name="Kapitonov V.V."/>
            <person name="Jurka J."/>
            <person name="Genikhovich G."/>
            <person name="Grigoriev I.V."/>
            <person name="Lucas S.M."/>
            <person name="Steele R.E."/>
            <person name="Finnerty J.R."/>
            <person name="Technau U."/>
            <person name="Martindale M.Q."/>
            <person name="Rokhsar D.S."/>
        </authorList>
    </citation>
    <scope>NUCLEOTIDE SEQUENCE [LARGE SCALE GENOMIC DNA]</scope>
    <source>
        <strain evidence="22">CH2 X CH6</strain>
    </source>
</reference>
<dbReference type="PROSITE" id="PS50199">
    <property type="entry name" value="ZF_RANBP2_2"/>
    <property type="match status" value="2"/>
</dbReference>
<dbReference type="EMBL" id="DS469636">
    <property type="protein sequence ID" value="EDO37941.1"/>
    <property type="molecule type" value="Genomic_DNA"/>
</dbReference>
<evidence type="ECO:0000256" key="13">
    <source>
        <dbReference type="ARBA" id="ARBA00023136"/>
    </source>
</evidence>
<dbReference type="GO" id="GO:0008270">
    <property type="term" value="F:zinc ion binding"/>
    <property type="evidence" value="ECO:0007669"/>
    <property type="project" value="UniProtKB-KW"/>
</dbReference>
<protein>
    <recommendedName>
        <fullName evidence="16">Nuclear pore complex protein Nup153</fullName>
    </recommendedName>
    <alternativeName>
        <fullName evidence="18">153 kDa nucleoporin</fullName>
    </alternativeName>
    <alternativeName>
        <fullName evidence="17">Nucleoporin Nup153</fullName>
    </alternativeName>
</protein>
<proteinExistence type="inferred from homology"/>
<dbReference type="HOGENOM" id="CLU_2712004_0_0_1"/>
<dbReference type="STRING" id="45351.A7SEF2"/>
<dbReference type="GO" id="GO:0003677">
    <property type="term" value="F:DNA binding"/>
    <property type="evidence" value="ECO:0007669"/>
    <property type="project" value="UniProtKB-KW"/>
</dbReference>
<dbReference type="InterPro" id="IPR026054">
    <property type="entry name" value="Nucleoporin"/>
</dbReference>
<accession>A7SEF2</accession>
<evidence type="ECO:0000256" key="17">
    <source>
        <dbReference type="ARBA" id="ARBA00078197"/>
    </source>
</evidence>
<evidence type="ECO:0000313" key="22">
    <source>
        <dbReference type="Proteomes" id="UP000001593"/>
    </source>
</evidence>
<dbReference type="GO" id="GO:0005643">
    <property type="term" value="C:nuclear pore"/>
    <property type="evidence" value="ECO:0007669"/>
    <property type="project" value="UniProtKB-SubCell"/>
</dbReference>
<evidence type="ECO:0000256" key="8">
    <source>
        <dbReference type="ARBA" id="ARBA00022833"/>
    </source>
</evidence>
<evidence type="ECO:0000256" key="11">
    <source>
        <dbReference type="ARBA" id="ARBA00023125"/>
    </source>
</evidence>
<evidence type="ECO:0000256" key="4">
    <source>
        <dbReference type="ARBA" id="ARBA00022448"/>
    </source>
</evidence>
<dbReference type="GO" id="GO:0015031">
    <property type="term" value="P:protein transport"/>
    <property type="evidence" value="ECO:0007669"/>
    <property type="project" value="UniProtKB-KW"/>
</dbReference>
<dbReference type="InParanoid" id="A7SEF2"/>
<evidence type="ECO:0000256" key="15">
    <source>
        <dbReference type="ARBA" id="ARBA00060842"/>
    </source>
</evidence>
<keyword evidence="6 19" id="KW-0863">Zinc-finger</keyword>
<evidence type="ECO:0000256" key="7">
    <source>
        <dbReference type="ARBA" id="ARBA00022816"/>
    </source>
</evidence>
<sequence>KPGEWDCETCLVRNTAESKTCPACQTPKPGATQTSHLTGFKPKPGEWDCETCLVHNAANSAICPACQTPKPSAEQTTQP</sequence>
<dbReference type="PhylomeDB" id="A7SEF2"/>